<dbReference type="Proteomes" id="UP000186817">
    <property type="component" value="Unassembled WGS sequence"/>
</dbReference>
<comment type="caution">
    <text evidence="1">The sequence shown here is derived from an EMBL/GenBank/DDBJ whole genome shotgun (WGS) entry which is preliminary data.</text>
</comment>
<name>A0A1Q9C0G1_SYMMI</name>
<proteinExistence type="predicted"/>
<evidence type="ECO:0000313" key="1">
    <source>
        <dbReference type="EMBL" id="OLP76406.1"/>
    </source>
</evidence>
<reference evidence="1 2" key="1">
    <citation type="submission" date="2016-02" db="EMBL/GenBank/DDBJ databases">
        <title>Genome analysis of coral dinoflagellate symbionts highlights evolutionary adaptations to a symbiotic lifestyle.</title>
        <authorList>
            <person name="Aranda M."/>
            <person name="Li Y."/>
            <person name="Liew Y.J."/>
            <person name="Baumgarten S."/>
            <person name="Simakov O."/>
            <person name="Wilson M."/>
            <person name="Piel J."/>
            <person name="Ashoor H."/>
            <person name="Bougouffa S."/>
            <person name="Bajic V.B."/>
            <person name="Ryu T."/>
            <person name="Ravasi T."/>
            <person name="Bayer T."/>
            <person name="Micklem G."/>
            <person name="Kim H."/>
            <person name="Bhak J."/>
            <person name="Lajeunesse T.C."/>
            <person name="Voolstra C.R."/>
        </authorList>
    </citation>
    <scope>NUCLEOTIDE SEQUENCE [LARGE SCALE GENOMIC DNA]</scope>
    <source>
        <strain evidence="1 2">CCMP2467</strain>
    </source>
</reference>
<sequence>MSSQRLFDSQVLDTGSPLFDSQVSKGCGLKRKNAALDLESDFPETLVEHLPPATMVNIPDDNSFMRQTFSESSQHKALEVKLAASELKVRDLEAQLLVCKKTNDTLRAEVALGHEANSKLQARVQEYGLQLLEVMEEKNALLAEKHARMIRDLGLIHQAEGELPQ</sequence>
<evidence type="ECO:0000313" key="2">
    <source>
        <dbReference type="Proteomes" id="UP000186817"/>
    </source>
</evidence>
<keyword evidence="2" id="KW-1185">Reference proteome</keyword>
<protein>
    <submittedName>
        <fullName evidence="1">Uncharacterized protein</fullName>
    </submittedName>
</protein>
<accession>A0A1Q9C0G1</accession>
<organism evidence="1 2">
    <name type="scientific">Symbiodinium microadriaticum</name>
    <name type="common">Dinoflagellate</name>
    <name type="synonym">Zooxanthella microadriatica</name>
    <dbReference type="NCBI Taxonomy" id="2951"/>
    <lineage>
        <taxon>Eukaryota</taxon>
        <taxon>Sar</taxon>
        <taxon>Alveolata</taxon>
        <taxon>Dinophyceae</taxon>
        <taxon>Suessiales</taxon>
        <taxon>Symbiodiniaceae</taxon>
        <taxon>Symbiodinium</taxon>
    </lineage>
</organism>
<dbReference type="AlphaFoldDB" id="A0A1Q9C0G1"/>
<dbReference type="OrthoDB" id="412002at2759"/>
<gene>
    <name evidence="1" type="ORF">AK812_SmicGene43664</name>
</gene>
<dbReference type="EMBL" id="LSRX01002033">
    <property type="protein sequence ID" value="OLP76406.1"/>
    <property type="molecule type" value="Genomic_DNA"/>
</dbReference>